<evidence type="ECO:0000256" key="1">
    <source>
        <dbReference type="SAM" id="SignalP"/>
    </source>
</evidence>
<accession>A0ABT2IRG6</accession>
<evidence type="ECO:0000313" key="3">
    <source>
        <dbReference type="Proteomes" id="UP001525566"/>
    </source>
</evidence>
<reference evidence="2 3" key="1">
    <citation type="submission" date="2022-09" db="EMBL/GenBank/DDBJ databases">
        <title>Chryseobacterium oleae sp.nov., isolated from the inter-root soil of Pyrola calliantha H. Andr. in Tibet.</title>
        <authorList>
            <person name="Li Z."/>
        </authorList>
    </citation>
    <scope>NUCLEOTIDE SEQUENCE [LARGE SCALE GENOMIC DNA]</scope>
    <source>
        <strain evidence="3">pc1-10</strain>
    </source>
</reference>
<comment type="caution">
    <text evidence="2">The sequence shown here is derived from an EMBL/GenBank/DDBJ whole genome shotgun (WGS) entry which is preliminary data.</text>
</comment>
<dbReference type="RefSeq" id="WP_259836991.1">
    <property type="nucleotide sequence ID" value="NZ_JAOAMU010000001.1"/>
</dbReference>
<feature type="chain" id="PRO_5045292000" evidence="1">
    <location>
        <begin position="19"/>
        <end position="286"/>
    </location>
</feature>
<proteinExistence type="predicted"/>
<keyword evidence="3" id="KW-1185">Reference proteome</keyword>
<gene>
    <name evidence="2" type="ORF">N0B48_04285</name>
</gene>
<keyword evidence="1" id="KW-0732">Signal</keyword>
<evidence type="ECO:0000313" key="2">
    <source>
        <dbReference type="EMBL" id="MCT2561101.1"/>
    </source>
</evidence>
<dbReference type="EMBL" id="JAOAMU010000001">
    <property type="protein sequence ID" value="MCT2561101.1"/>
    <property type="molecule type" value="Genomic_DNA"/>
</dbReference>
<feature type="signal peptide" evidence="1">
    <location>
        <begin position="1"/>
        <end position="18"/>
    </location>
</feature>
<name>A0ABT2IRG6_9FLAO</name>
<organism evidence="2 3">
    <name type="scientific">Chryseobacterium herbae</name>
    <dbReference type="NCBI Taxonomy" id="2976476"/>
    <lineage>
        <taxon>Bacteria</taxon>
        <taxon>Pseudomonadati</taxon>
        <taxon>Bacteroidota</taxon>
        <taxon>Flavobacteriia</taxon>
        <taxon>Flavobacteriales</taxon>
        <taxon>Weeksellaceae</taxon>
        <taxon>Chryseobacterium group</taxon>
        <taxon>Chryseobacterium</taxon>
    </lineage>
</organism>
<sequence length="286" mass="33007">MKKLLLTFFIFSYFLSNAQKVLVSWGQQTIEGLTEEKFNDAQKFTAEQLLEKNRNDKTWCDVFLTLNSSVNNQSKNSDYLKALTEELTNKKVTPLEGTSKLIIWDRIINGDILFEGKGLVVENDLFTVAGRANQLLQNLTKKNFGYVTINSTDEDLKTIKSNWIKFLSNQPVEEYHSTEFKNSKIPETSSLKAIEALIVSIQNNPKKDQLTKKCLQKVYKLDEMPKEKGPALYCSPDTHSYAYLSMLFGDQKLDETKNAAWWKKFWNENHAKLTWNSDKGIYDVKK</sequence>
<protein>
    <submittedName>
        <fullName evidence="2">Uncharacterized protein</fullName>
    </submittedName>
</protein>
<dbReference type="Proteomes" id="UP001525566">
    <property type="component" value="Unassembled WGS sequence"/>
</dbReference>